<feature type="compositionally biased region" description="Basic residues" evidence="1">
    <location>
        <begin position="73"/>
        <end position="82"/>
    </location>
</feature>
<feature type="compositionally biased region" description="Basic and acidic residues" evidence="1">
    <location>
        <begin position="17"/>
        <end position="37"/>
    </location>
</feature>
<protein>
    <submittedName>
        <fullName evidence="2">Uncharacterized protein</fullName>
    </submittedName>
</protein>
<proteinExistence type="predicted"/>
<dbReference type="EMBL" id="BKCJ010003288">
    <property type="protein sequence ID" value="GEU54154.1"/>
    <property type="molecule type" value="Genomic_DNA"/>
</dbReference>
<accession>A0A6L2L1W6</accession>
<evidence type="ECO:0000313" key="2">
    <source>
        <dbReference type="EMBL" id="GEU54154.1"/>
    </source>
</evidence>
<organism evidence="2">
    <name type="scientific">Tanacetum cinerariifolium</name>
    <name type="common">Dalmatian daisy</name>
    <name type="synonym">Chrysanthemum cinerariifolium</name>
    <dbReference type="NCBI Taxonomy" id="118510"/>
    <lineage>
        <taxon>Eukaryota</taxon>
        <taxon>Viridiplantae</taxon>
        <taxon>Streptophyta</taxon>
        <taxon>Embryophyta</taxon>
        <taxon>Tracheophyta</taxon>
        <taxon>Spermatophyta</taxon>
        <taxon>Magnoliopsida</taxon>
        <taxon>eudicotyledons</taxon>
        <taxon>Gunneridae</taxon>
        <taxon>Pentapetalae</taxon>
        <taxon>asterids</taxon>
        <taxon>campanulids</taxon>
        <taxon>Asterales</taxon>
        <taxon>Asteraceae</taxon>
        <taxon>Asteroideae</taxon>
        <taxon>Anthemideae</taxon>
        <taxon>Anthemidinae</taxon>
        <taxon>Tanacetum</taxon>
    </lineage>
</organism>
<feature type="region of interest" description="Disordered" evidence="1">
    <location>
        <begin position="65"/>
        <end position="94"/>
    </location>
</feature>
<feature type="compositionally biased region" description="Basic and acidic residues" evidence="1">
    <location>
        <begin position="83"/>
        <end position="94"/>
    </location>
</feature>
<comment type="caution">
    <text evidence="2">The sequence shown here is derived from an EMBL/GenBank/DDBJ whole genome shotgun (WGS) entry which is preliminary data.</text>
</comment>
<feature type="region of interest" description="Disordered" evidence="1">
    <location>
        <begin position="1"/>
        <end position="49"/>
    </location>
</feature>
<evidence type="ECO:0000256" key="1">
    <source>
        <dbReference type="SAM" id="MobiDB-lite"/>
    </source>
</evidence>
<dbReference type="AlphaFoldDB" id="A0A6L2L1W6"/>
<reference evidence="2" key="1">
    <citation type="journal article" date="2019" name="Sci. Rep.">
        <title>Draft genome of Tanacetum cinerariifolium, the natural source of mosquito coil.</title>
        <authorList>
            <person name="Yamashiro T."/>
            <person name="Shiraishi A."/>
            <person name="Satake H."/>
            <person name="Nakayama K."/>
        </authorList>
    </citation>
    <scope>NUCLEOTIDE SEQUENCE</scope>
</reference>
<gene>
    <name evidence="2" type="ORF">Tci_026132</name>
</gene>
<name>A0A6L2L1W6_TANCI</name>
<sequence>MKSIRNFVPMESEDQIADSKAREGSSKEGESLKRPVEEELGQEQQKKKQVEEEIVQQEDVVAKHVVKESSKKAGGRLKRKTSKAREDKNKRQKKQDDLETLTLMDYVEVIFDSKEVISVIPLAVKSPIVNWKSYCKGDVGYYKIHRADRSYKTYIFFSEMLNDFDREDLIMLYRLFNDKYASIRSGFDDLILWGGMKIMFEIDGDDAFWKNHHSQELIESKLYDSCEVYFLTMGEVSIHMLVEKKYPLPHDTLTRMLNGNFM</sequence>